<keyword evidence="1" id="KW-0472">Membrane</keyword>
<keyword evidence="1" id="KW-1133">Transmembrane helix</keyword>
<name>A0A4C1Y5H5_EUMVA</name>
<feature type="transmembrane region" description="Helical" evidence="1">
    <location>
        <begin position="99"/>
        <end position="123"/>
    </location>
</feature>
<evidence type="ECO:0000313" key="3">
    <source>
        <dbReference type="Proteomes" id="UP000299102"/>
    </source>
</evidence>
<protein>
    <submittedName>
        <fullName evidence="2">Uncharacterized protein</fullName>
    </submittedName>
</protein>
<gene>
    <name evidence="2" type="ORF">EVAR_55167_1</name>
</gene>
<dbReference type="AlphaFoldDB" id="A0A4C1Y5H5"/>
<sequence>METSQVCMSRTVGAQNRLALGPFLALNEALIGSVPTLKNAARRRGPIRSACATPKRNTLKIIGAQALGDHLTYIVGPPAHGLPGSLSQRRHTRRRCGHFAQLNVVIIYCHYASLPTLIVPFAWRRHAGPKLFYEIGMFCGTGIHGM</sequence>
<proteinExistence type="predicted"/>
<comment type="caution">
    <text evidence="2">The sequence shown here is derived from an EMBL/GenBank/DDBJ whole genome shotgun (WGS) entry which is preliminary data.</text>
</comment>
<dbReference type="EMBL" id="BGZK01001080">
    <property type="protein sequence ID" value="GBP70593.1"/>
    <property type="molecule type" value="Genomic_DNA"/>
</dbReference>
<keyword evidence="1" id="KW-0812">Transmembrane</keyword>
<reference evidence="2 3" key="1">
    <citation type="journal article" date="2019" name="Commun. Biol.">
        <title>The bagworm genome reveals a unique fibroin gene that provides high tensile strength.</title>
        <authorList>
            <person name="Kono N."/>
            <person name="Nakamura H."/>
            <person name="Ohtoshi R."/>
            <person name="Tomita M."/>
            <person name="Numata K."/>
            <person name="Arakawa K."/>
        </authorList>
    </citation>
    <scope>NUCLEOTIDE SEQUENCE [LARGE SCALE GENOMIC DNA]</scope>
</reference>
<evidence type="ECO:0000313" key="2">
    <source>
        <dbReference type="EMBL" id="GBP70593.1"/>
    </source>
</evidence>
<organism evidence="2 3">
    <name type="scientific">Eumeta variegata</name>
    <name type="common">Bagworm moth</name>
    <name type="synonym">Eumeta japonica</name>
    <dbReference type="NCBI Taxonomy" id="151549"/>
    <lineage>
        <taxon>Eukaryota</taxon>
        <taxon>Metazoa</taxon>
        <taxon>Ecdysozoa</taxon>
        <taxon>Arthropoda</taxon>
        <taxon>Hexapoda</taxon>
        <taxon>Insecta</taxon>
        <taxon>Pterygota</taxon>
        <taxon>Neoptera</taxon>
        <taxon>Endopterygota</taxon>
        <taxon>Lepidoptera</taxon>
        <taxon>Glossata</taxon>
        <taxon>Ditrysia</taxon>
        <taxon>Tineoidea</taxon>
        <taxon>Psychidae</taxon>
        <taxon>Oiketicinae</taxon>
        <taxon>Eumeta</taxon>
    </lineage>
</organism>
<dbReference type="Proteomes" id="UP000299102">
    <property type="component" value="Unassembled WGS sequence"/>
</dbReference>
<evidence type="ECO:0000256" key="1">
    <source>
        <dbReference type="SAM" id="Phobius"/>
    </source>
</evidence>
<keyword evidence="3" id="KW-1185">Reference proteome</keyword>
<accession>A0A4C1Y5H5</accession>